<accession>A0A448F8V2</accession>
<dbReference type="GO" id="GO:0016747">
    <property type="term" value="F:acyltransferase activity, transferring groups other than amino-acyl groups"/>
    <property type="evidence" value="ECO:0007669"/>
    <property type="project" value="InterPro"/>
</dbReference>
<dbReference type="SUPFAM" id="SSF55729">
    <property type="entry name" value="Acyl-CoA N-acyltransferases (Nat)"/>
    <property type="match status" value="1"/>
</dbReference>
<evidence type="ECO:0000259" key="1">
    <source>
        <dbReference type="PROSITE" id="PS51186"/>
    </source>
</evidence>
<evidence type="ECO:0000313" key="3">
    <source>
        <dbReference type="Proteomes" id="UP000272690"/>
    </source>
</evidence>
<protein>
    <submittedName>
        <fullName evidence="2">Predicted acetyltransferase</fullName>
    </submittedName>
</protein>
<name>A0A448F8V2_AGGAP</name>
<keyword evidence="2" id="KW-0808">Transferase</keyword>
<dbReference type="PROSITE" id="PS51186">
    <property type="entry name" value="GNAT"/>
    <property type="match status" value="1"/>
</dbReference>
<gene>
    <name evidence="2" type="ORF">NCTC5906_01150</name>
</gene>
<reference evidence="2 3" key="1">
    <citation type="submission" date="2018-12" db="EMBL/GenBank/DDBJ databases">
        <authorList>
            <consortium name="Pathogen Informatics"/>
        </authorList>
    </citation>
    <scope>NUCLEOTIDE SEQUENCE [LARGE SCALE GENOMIC DNA]</scope>
    <source>
        <strain evidence="2 3">NCTC5906</strain>
    </source>
</reference>
<proteinExistence type="predicted"/>
<organism evidence="2 3">
    <name type="scientific">Aggregatibacter aphrophilus ATCC 33389</name>
    <dbReference type="NCBI Taxonomy" id="985008"/>
    <lineage>
        <taxon>Bacteria</taxon>
        <taxon>Pseudomonadati</taxon>
        <taxon>Pseudomonadota</taxon>
        <taxon>Gammaproteobacteria</taxon>
        <taxon>Pasteurellales</taxon>
        <taxon>Pasteurellaceae</taxon>
        <taxon>Aggregatibacter</taxon>
    </lineage>
</organism>
<dbReference type="RefSeq" id="WP_197718131.1">
    <property type="nucleotide sequence ID" value="NZ_AEWB02000018.1"/>
</dbReference>
<evidence type="ECO:0000313" key="2">
    <source>
        <dbReference type="EMBL" id="VEF42812.1"/>
    </source>
</evidence>
<feature type="domain" description="N-acetyltransferase" evidence="1">
    <location>
        <begin position="12"/>
        <end position="176"/>
    </location>
</feature>
<dbReference type="PANTHER" id="PTHR39173">
    <property type="entry name" value="ACETYLTRANSFERASE"/>
    <property type="match status" value="1"/>
</dbReference>
<dbReference type="Proteomes" id="UP000272690">
    <property type="component" value="Chromosome"/>
</dbReference>
<dbReference type="Gene3D" id="3.40.630.30">
    <property type="match status" value="1"/>
</dbReference>
<dbReference type="PANTHER" id="PTHR39173:SF1">
    <property type="entry name" value="ACETYLTRANSFERASE"/>
    <property type="match status" value="1"/>
</dbReference>
<dbReference type="Pfam" id="PF13302">
    <property type="entry name" value="Acetyltransf_3"/>
    <property type="match status" value="1"/>
</dbReference>
<dbReference type="InterPro" id="IPR000182">
    <property type="entry name" value="GNAT_dom"/>
</dbReference>
<dbReference type="InterPro" id="IPR016181">
    <property type="entry name" value="Acyl_CoA_acyltransferase"/>
</dbReference>
<dbReference type="EMBL" id="LR134327">
    <property type="protein sequence ID" value="VEF42812.1"/>
    <property type="molecule type" value="Genomic_DNA"/>
</dbReference>
<sequence length="176" mass="20410">MPDESFLTKEKLILRRPNLMDKMAILEMIKEFQLDKSEMDGCFIDEKLDYEHWLESNLKSEQGVDLPEGFVSAVQFVSFDEKGHAIGFLHLRLSLNEFLRQFGGHIGYSIRPSVRNKGYAKEQLRLGLQRAKEMSIFDVLLTCHTTNIASQKVILANGGIYQDTLHETQRYWIKNK</sequence>
<dbReference type="AlphaFoldDB" id="A0A448F8V2"/>
<dbReference type="GeneID" id="49635563"/>